<dbReference type="InterPro" id="IPR000120">
    <property type="entry name" value="Amidase"/>
</dbReference>
<gene>
    <name evidence="2" type="ORF">A2225_01935</name>
</gene>
<name>A0A1F6YLN8_9BACT</name>
<evidence type="ECO:0000313" key="2">
    <source>
        <dbReference type="EMBL" id="OGJ07272.1"/>
    </source>
</evidence>
<dbReference type="EMBL" id="MFVZ01000016">
    <property type="protein sequence ID" value="OGJ07272.1"/>
    <property type="molecule type" value="Genomic_DNA"/>
</dbReference>
<dbReference type="Pfam" id="PF01425">
    <property type="entry name" value="Amidase"/>
    <property type="match status" value="1"/>
</dbReference>
<dbReference type="InterPro" id="IPR023631">
    <property type="entry name" value="Amidase_dom"/>
</dbReference>
<sequence>MILGAYVLSHGYYDAYYNKARKLRRAIENEFKKIFEDVDFVVTPTAPTPAFKFGEKKDPLAMYLCDIFTTPANIAGLPAISIPSGFSSSGLPFGFQFNGPLFSDDSLFKIGKKFEEIKGM</sequence>
<evidence type="ECO:0000313" key="3">
    <source>
        <dbReference type="Proteomes" id="UP000178138"/>
    </source>
</evidence>
<organism evidence="2 3">
    <name type="scientific">Candidatus Nomurabacteria bacterium RIFOXYA2_FULL_42_12</name>
    <dbReference type="NCBI Taxonomy" id="1801801"/>
    <lineage>
        <taxon>Bacteria</taxon>
        <taxon>Candidatus Nomuraibacteriota</taxon>
    </lineage>
</organism>
<feature type="domain" description="Amidase" evidence="1">
    <location>
        <begin position="2"/>
        <end position="107"/>
    </location>
</feature>
<accession>A0A1F6YLN8</accession>
<dbReference type="InterPro" id="IPR036928">
    <property type="entry name" value="AS_sf"/>
</dbReference>
<dbReference type="Proteomes" id="UP000178138">
    <property type="component" value="Unassembled WGS sequence"/>
</dbReference>
<proteinExistence type="predicted"/>
<evidence type="ECO:0000259" key="1">
    <source>
        <dbReference type="Pfam" id="PF01425"/>
    </source>
</evidence>
<dbReference type="Gene3D" id="3.90.1300.10">
    <property type="entry name" value="Amidase signature (AS) domain"/>
    <property type="match status" value="1"/>
</dbReference>
<reference evidence="2 3" key="1">
    <citation type="journal article" date="2016" name="Nat. Commun.">
        <title>Thousands of microbial genomes shed light on interconnected biogeochemical processes in an aquifer system.</title>
        <authorList>
            <person name="Anantharaman K."/>
            <person name="Brown C.T."/>
            <person name="Hug L.A."/>
            <person name="Sharon I."/>
            <person name="Castelle C.J."/>
            <person name="Probst A.J."/>
            <person name="Thomas B.C."/>
            <person name="Singh A."/>
            <person name="Wilkins M.J."/>
            <person name="Karaoz U."/>
            <person name="Brodie E.L."/>
            <person name="Williams K.H."/>
            <person name="Hubbard S.S."/>
            <person name="Banfield J.F."/>
        </authorList>
    </citation>
    <scope>NUCLEOTIDE SEQUENCE [LARGE SCALE GENOMIC DNA]</scope>
</reference>
<dbReference type="SUPFAM" id="SSF75304">
    <property type="entry name" value="Amidase signature (AS) enzymes"/>
    <property type="match status" value="1"/>
</dbReference>
<dbReference type="GO" id="GO:0003824">
    <property type="term" value="F:catalytic activity"/>
    <property type="evidence" value="ECO:0007669"/>
    <property type="project" value="InterPro"/>
</dbReference>
<dbReference type="AlphaFoldDB" id="A0A1F6YLN8"/>
<protein>
    <recommendedName>
        <fullName evidence="1">Amidase domain-containing protein</fullName>
    </recommendedName>
</protein>
<dbReference type="PANTHER" id="PTHR11895">
    <property type="entry name" value="TRANSAMIDASE"/>
    <property type="match status" value="1"/>
</dbReference>
<dbReference type="PANTHER" id="PTHR11895:SF151">
    <property type="entry name" value="GLUTAMYL-TRNA(GLN) AMIDOTRANSFERASE SUBUNIT A"/>
    <property type="match status" value="1"/>
</dbReference>
<comment type="caution">
    <text evidence="2">The sequence shown here is derived from an EMBL/GenBank/DDBJ whole genome shotgun (WGS) entry which is preliminary data.</text>
</comment>